<proteinExistence type="predicted"/>
<accession>E4T717</accession>
<keyword evidence="2" id="KW-1185">Reference proteome</keyword>
<dbReference type="AlphaFoldDB" id="E4T717"/>
<dbReference type="Proteomes" id="UP000008718">
    <property type="component" value="Chromosome"/>
</dbReference>
<dbReference type="PROSITE" id="PS51257">
    <property type="entry name" value="PROKAR_LIPOPROTEIN"/>
    <property type="match status" value="1"/>
</dbReference>
<reference evidence="1 2" key="2">
    <citation type="journal article" date="2011" name="Stand. Genomic Sci.">
        <title>Complete genome sequence of Paludibacter propionicigenes type strain (WB4).</title>
        <authorList>
            <person name="Gronow S."/>
            <person name="Munk C."/>
            <person name="Lapidus A."/>
            <person name="Nolan M."/>
            <person name="Lucas S."/>
            <person name="Hammon N."/>
            <person name="Deshpande S."/>
            <person name="Cheng J.F."/>
            <person name="Tapia R."/>
            <person name="Han C."/>
            <person name="Goodwin L."/>
            <person name="Pitluck S."/>
            <person name="Liolios K."/>
            <person name="Ivanova N."/>
            <person name="Mavromatis K."/>
            <person name="Mikhailova N."/>
            <person name="Pati A."/>
            <person name="Chen A."/>
            <person name="Palaniappan K."/>
            <person name="Land M."/>
            <person name="Hauser L."/>
            <person name="Chang Y.J."/>
            <person name="Jeffries C.D."/>
            <person name="Brambilla E."/>
            <person name="Rohde M."/>
            <person name="Goker M."/>
            <person name="Detter J.C."/>
            <person name="Woyke T."/>
            <person name="Bristow J."/>
            <person name="Eisen J.A."/>
            <person name="Markowitz V."/>
            <person name="Hugenholtz P."/>
            <person name="Kyrpides N.C."/>
            <person name="Klenk H.P."/>
        </authorList>
    </citation>
    <scope>NUCLEOTIDE SEQUENCE [LARGE SCALE GENOMIC DNA]</scope>
    <source>
        <strain evidence="2">DSM 17365 / JCM 13257 / WB4</strain>
    </source>
</reference>
<name>E4T717_PALPW</name>
<reference key="1">
    <citation type="submission" date="2010-11" db="EMBL/GenBank/DDBJ databases">
        <title>The complete genome of Paludibacter propionicigenes DSM 17365.</title>
        <authorList>
            <consortium name="US DOE Joint Genome Institute (JGI-PGF)"/>
            <person name="Lucas S."/>
            <person name="Copeland A."/>
            <person name="Lapidus A."/>
            <person name="Bruce D."/>
            <person name="Goodwin L."/>
            <person name="Pitluck S."/>
            <person name="Kyrpides N."/>
            <person name="Mavromatis K."/>
            <person name="Ivanova N."/>
            <person name="Munk A.C."/>
            <person name="Brettin T."/>
            <person name="Detter J.C."/>
            <person name="Han C."/>
            <person name="Tapia R."/>
            <person name="Land M."/>
            <person name="Hauser L."/>
            <person name="Markowitz V."/>
            <person name="Cheng J.-F."/>
            <person name="Hugenholtz P."/>
            <person name="Woyke T."/>
            <person name="Wu D."/>
            <person name="Gronow S."/>
            <person name="Wellnitz S."/>
            <person name="Brambilla E."/>
            <person name="Klenk H.-P."/>
            <person name="Eisen J.A."/>
        </authorList>
    </citation>
    <scope>NUCLEOTIDE SEQUENCE</scope>
    <source>
        <strain>WB4</strain>
    </source>
</reference>
<dbReference type="HOGENOM" id="CLU_1174511_0_0_10"/>
<evidence type="ECO:0000313" key="2">
    <source>
        <dbReference type="Proteomes" id="UP000008718"/>
    </source>
</evidence>
<dbReference type="OrthoDB" id="9983944at2"/>
<dbReference type="RefSeq" id="WP_013445880.1">
    <property type="nucleotide sequence ID" value="NC_014734.1"/>
</dbReference>
<organism evidence="1 2">
    <name type="scientific">Paludibacter propionicigenes (strain DSM 17365 / JCM 13257 / WB4)</name>
    <dbReference type="NCBI Taxonomy" id="694427"/>
    <lineage>
        <taxon>Bacteria</taxon>
        <taxon>Pseudomonadati</taxon>
        <taxon>Bacteroidota</taxon>
        <taxon>Bacteroidia</taxon>
        <taxon>Bacteroidales</taxon>
        <taxon>Paludibacteraceae</taxon>
        <taxon>Paludibacter</taxon>
    </lineage>
</organism>
<dbReference type="KEGG" id="ppn:Palpr_2379"/>
<dbReference type="EMBL" id="CP002345">
    <property type="protein sequence ID" value="ADQ80511.1"/>
    <property type="molecule type" value="Genomic_DNA"/>
</dbReference>
<gene>
    <name evidence="1" type="ordered locus">Palpr_2379</name>
</gene>
<evidence type="ECO:0008006" key="3">
    <source>
        <dbReference type="Google" id="ProtNLM"/>
    </source>
</evidence>
<sequence>MKIRDISLVLFFLFTLLSCTERQKGNEVRRNFDTTTIVKLLKTKSAVIDTTSKVSHDFGFSSKKLKEIANRSEYKFSMLYDNNSKTLSICCAGEKFSNIFGSIEKDSLLSKYPYFEFRGETYKSFGETFKVTKYFYKGSFIKTFFYKHANSLEIACAKIVDDSIEIKNHIKIGFPKKQFLNMLFDKQDIDYLAKYDTINIGEDETGEMDYYYIFRKEKLKKIIIDTANDWLDKELK</sequence>
<protein>
    <recommendedName>
        <fullName evidence="3">Lipoprotein</fullName>
    </recommendedName>
</protein>
<evidence type="ECO:0000313" key="1">
    <source>
        <dbReference type="EMBL" id="ADQ80511.1"/>
    </source>
</evidence>